<gene>
    <name evidence="1" type="ORF">TSTA_123790</name>
</gene>
<reference evidence="2" key="1">
    <citation type="journal article" date="2015" name="Genome Announc.">
        <title>Genome sequence of the AIDS-associated pathogen Penicillium marneffei (ATCC18224) and its near taxonomic relative Talaromyces stipitatus (ATCC10500).</title>
        <authorList>
            <person name="Nierman W.C."/>
            <person name="Fedorova-Abrams N.D."/>
            <person name="Andrianopoulos A."/>
        </authorList>
    </citation>
    <scope>NUCLEOTIDE SEQUENCE [LARGE SCALE GENOMIC DNA]</scope>
    <source>
        <strain evidence="2">ATCC 10500 / CBS 375.48 / QM 6759 / NRRL 1006</strain>
    </source>
</reference>
<organism evidence="1 2">
    <name type="scientific">Talaromyces stipitatus (strain ATCC 10500 / CBS 375.48 / QM 6759 / NRRL 1006)</name>
    <name type="common">Penicillium stipitatum</name>
    <dbReference type="NCBI Taxonomy" id="441959"/>
    <lineage>
        <taxon>Eukaryota</taxon>
        <taxon>Fungi</taxon>
        <taxon>Dikarya</taxon>
        <taxon>Ascomycota</taxon>
        <taxon>Pezizomycotina</taxon>
        <taxon>Eurotiomycetes</taxon>
        <taxon>Eurotiomycetidae</taxon>
        <taxon>Eurotiales</taxon>
        <taxon>Trichocomaceae</taxon>
        <taxon>Talaromyces</taxon>
        <taxon>Talaromyces sect. Talaromyces</taxon>
    </lineage>
</organism>
<protein>
    <submittedName>
        <fullName evidence="1">Uncharacterized protein</fullName>
    </submittedName>
</protein>
<proteinExistence type="predicted"/>
<evidence type="ECO:0000313" key="2">
    <source>
        <dbReference type="Proteomes" id="UP000001745"/>
    </source>
</evidence>
<dbReference type="InParanoid" id="B8MAE8"/>
<dbReference type="AlphaFoldDB" id="B8MAE8"/>
<sequence>MELSFRDFVQRYDRPIFQLSGGGAPMPITGLRPRQLGPLESFEDVHERRWLSDAPGHAIPHQDRLPAIRQIGSAAKPVMASASPRMVIPEGKPNPAAPVQIDNLLF</sequence>
<accession>B8MAE8</accession>
<keyword evidence="2" id="KW-1185">Reference proteome</keyword>
<dbReference type="EMBL" id="EQ962655">
    <property type="protein sequence ID" value="EED18650.1"/>
    <property type="molecule type" value="Genomic_DNA"/>
</dbReference>
<dbReference type="GeneID" id="8108290"/>
<dbReference type="VEuPathDB" id="FungiDB:TSTA_123790"/>
<dbReference type="HOGENOM" id="CLU_2224954_0_0_1"/>
<name>B8MAE8_TALSN</name>
<dbReference type="Proteomes" id="UP000001745">
    <property type="component" value="Unassembled WGS sequence"/>
</dbReference>
<dbReference type="RefSeq" id="XP_002482642.1">
    <property type="nucleotide sequence ID" value="XM_002482597.1"/>
</dbReference>
<evidence type="ECO:0000313" key="1">
    <source>
        <dbReference type="EMBL" id="EED18650.1"/>
    </source>
</evidence>